<dbReference type="Pfam" id="PF00440">
    <property type="entry name" value="TetR_N"/>
    <property type="match status" value="1"/>
</dbReference>
<evidence type="ECO:0000256" key="2">
    <source>
        <dbReference type="ARBA" id="ARBA00023015"/>
    </source>
</evidence>
<dbReference type="EMBL" id="MKEK01000001">
    <property type="protein sequence ID" value="OEY68659.1"/>
    <property type="molecule type" value="Genomic_DNA"/>
</dbReference>
<organism evidence="7 8">
    <name type="scientific">Rheinheimera salexigens</name>
    <dbReference type="NCBI Taxonomy" id="1628148"/>
    <lineage>
        <taxon>Bacteria</taxon>
        <taxon>Pseudomonadati</taxon>
        <taxon>Pseudomonadota</taxon>
        <taxon>Gammaproteobacteria</taxon>
        <taxon>Chromatiales</taxon>
        <taxon>Chromatiaceae</taxon>
        <taxon>Rheinheimera</taxon>
    </lineage>
</organism>
<dbReference type="PANTHER" id="PTHR30055:SF240">
    <property type="entry name" value="HTH-TYPE TRANSCRIPTIONAL REGULATOR ACRR"/>
    <property type="match status" value="1"/>
</dbReference>
<dbReference type="STRING" id="1628148.BI198_03030"/>
<dbReference type="Proteomes" id="UP000242258">
    <property type="component" value="Unassembled WGS sequence"/>
</dbReference>
<dbReference type="RefSeq" id="WP_070048226.1">
    <property type="nucleotide sequence ID" value="NZ_CBCSDO010000001.1"/>
</dbReference>
<dbReference type="GO" id="GO:0003700">
    <property type="term" value="F:DNA-binding transcription factor activity"/>
    <property type="evidence" value="ECO:0007669"/>
    <property type="project" value="TreeGrafter"/>
</dbReference>
<evidence type="ECO:0000313" key="7">
    <source>
        <dbReference type="EMBL" id="OEY68659.1"/>
    </source>
</evidence>
<feature type="domain" description="HTH tetR-type" evidence="6">
    <location>
        <begin position="10"/>
        <end position="70"/>
    </location>
</feature>
<evidence type="ECO:0000259" key="6">
    <source>
        <dbReference type="PROSITE" id="PS50977"/>
    </source>
</evidence>
<dbReference type="InterPro" id="IPR050109">
    <property type="entry name" value="HTH-type_TetR-like_transc_reg"/>
</dbReference>
<dbReference type="OrthoDB" id="5816932at2"/>
<evidence type="ECO:0000256" key="3">
    <source>
        <dbReference type="ARBA" id="ARBA00023125"/>
    </source>
</evidence>
<dbReference type="InterPro" id="IPR009057">
    <property type="entry name" value="Homeodomain-like_sf"/>
</dbReference>
<proteinExistence type="predicted"/>
<protein>
    <submittedName>
        <fullName evidence="7">TetR family transcriptional regulator</fullName>
    </submittedName>
</protein>
<dbReference type="InterPro" id="IPR001647">
    <property type="entry name" value="HTH_TetR"/>
</dbReference>
<gene>
    <name evidence="7" type="ORF">BI198_03030</name>
</gene>
<accession>A0A1E7Q3D9</accession>
<keyword evidence="8" id="KW-1185">Reference proteome</keyword>
<evidence type="ECO:0000256" key="1">
    <source>
        <dbReference type="ARBA" id="ARBA00022491"/>
    </source>
</evidence>
<dbReference type="AlphaFoldDB" id="A0A1E7Q3D9"/>
<dbReference type="SUPFAM" id="SSF48498">
    <property type="entry name" value="Tetracyclin repressor-like, C-terminal domain"/>
    <property type="match status" value="1"/>
</dbReference>
<dbReference type="Gene3D" id="1.10.357.10">
    <property type="entry name" value="Tetracycline Repressor, domain 2"/>
    <property type="match status" value="1"/>
</dbReference>
<keyword evidence="2" id="KW-0805">Transcription regulation</keyword>
<reference evidence="8" key="1">
    <citation type="submission" date="2016-09" db="EMBL/GenBank/DDBJ databases">
        <authorList>
            <person name="Wan X."/>
            <person name="Hou S."/>
        </authorList>
    </citation>
    <scope>NUCLEOTIDE SEQUENCE [LARGE SCALE GENOMIC DNA]</scope>
    <source>
        <strain evidence="8">KH87</strain>
    </source>
</reference>
<evidence type="ECO:0000256" key="5">
    <source>
        <dbReference type="PROSITE-ProRule" id="PRU00335"/>
    </source>
</evidence>
<sequence length="207" mass="23326">MARRTKADAEGTRAAILDAAEYLFYKHGVSQTTLAKIAQQANVTRGAIYWHFENKADLFNAMLERVRLPFQHLLANVNKDESSDPFKQIRELMVNCLRLVAESEQHHRVLTIVFHRCEYIDELNPVVTKQDELDTLAIAVLERAFSRAEQAGLLREGVCPRLAAMSLHIYIAGIISHFLLKPLQCDLSINAPAFVDTMLLGLKKPAS</sequence>
<keyword evidence="1" id="KW-0678">Repressor</keyword>
<dbReference type="PANTHER" id="PTHR30055">
    <property type="entry name" value="HTH-TYPE TRANSCRIPTIONAL REGULATOR RUTR"/>
    <property type="match status" value="1"/>
</dbReference>
<evidence type="ECO:0000256" key="4">
    <source>
        <dbReference type="ARBA" id="ARBA00023163"/>
    </source>
</evidence>
<keyword evidence="4" id="KW-0804">Transcription</keyword>
<dbReference type="InterPro" id="IPR013572">
    <property type="entry name" value="Tscrpt_reg_MAATS_C"/>
</dbReference>
<dbReference type="InterPro" id="IPR023772">
    <property type="entry name" value="DNA-bd_HTH_TetR-type_CS"/>
</dbReference>
<dbReference type="PROSITE" id="PS50977">
    <property type="entry name" value="HTH_TETR_2"/>
    <property type="match status" value="1"/>
</dbReference>
<evidence type="ECO:0000313" key="8">
    <source>
        <dbReference type="Proteomes" id="UP000242258"/>
    </source>
</evidence>
<dbReference type="SUPFAM" id="SSF46689">
    <property type="entry name" value="Homeodomain-like"/>
    <property type="match status" value="1"/>
</dbReference>
<dbReference type="PRINTS" id="PR00455">
    <property type="entry name" value="HTHTETR"/>
</dbReference>
<dbReference type="InterPro" id="IPR036271">
    <property type="entry name" value="Tet_transcr_reg_TetR-rel_C_sf"/>
</dbReference>
<dbReference type="Pfam" id="PF08361">
    <property type="entry name" value="TetR_C_2"/>
    <property type="match status" value="1"/>
</dbReference>
<feature type="DNA-binding region" description="H-T-H motif" evidence="5">
    <location>
        <begin position="33"/>
        <end position="52"/>
    </location>
</feature>
<dbReference type="GO" id="GO:0000976">
    <property type="term" value="F:transcription cis-regulatory region binding"/>
    <property type="evidence" value="ECO:0007669"/>
    <property type="project" value="TreeGrafter"/>
</dbReference>
<comment type="caution">
    <text evidence="7">The sequence shown here is derived from an EMBL/GenBank/DDBJ whole genome shotgun (WGS) entry which is preliminary data.</text>
</comment>
<dbReference type="PROSITE" id="PS01081">
    <property type="entry name" value="HTH_TETR_1"/>
    <property type="match status" value="1"/>
</dbReference>
<name>A0A1E7Q3D9_9GAMM</name>
<keyword evidence="3 5" id="KW-0238">DNA-binding</keyword>